<dbReference type="Proteomes" id="UP001596495">
    <property type="component" value="Unassembled WGS sequence"/>
</dbReference>
<comment type="caution">
    <text evidence="6">The sequence shown here is derived from an EMBL/GenBank/DDBJ whole genome shotgun (WGS) entry which is preliminary data.</text>
</comment>
<feature type="domain" description="HTH arsR-type" evidence="5">
    <location>
        <begin position="3"/>
        <end position="97"/>
    </location>
</feature>
<dbReference type="NCBIfam" id="NF033788">
    <property type="entry name" value="HTH_metalloreg"/>
    <property type="match status" value="1"/>
</dbReference>
<evidence type="ECO:0000256" key="4">
    <source>
        <dbReference type="SAM" id="MobiDB-lite"/>
    </source>
</evidence>
<dbReference type="InterPro" id="IPR036388">
    <property type="entry name" value="WH-like_DNA-bd_sf"/>
</dbReference>
<dbReference type="PROSITE" id="PS50987">
    <property type="entry name" value="HTH_ARSR_2"/>
    <property type="match status" value="1"/>
</dbReference>
<evidence type="ECO:0000313" key="6">
    <source>
        <dbReference type="EMBL" id="MFC7436165.1"/>
    </source>
</evidence>
<dbReference type="PANTHER" id="PTHR43132">
    <property type="entry name" value="ARSENICAL RESISTANCE OPERON REPRESSOR ARSR-RELATED"/>
    <property type="match status" value="1"/>
</dbReference>
<dbReference type="InterPro" id="IPR036390">
    <property type="entry name" value="WH_DNA-bd_sf"/>
</dbReference>
<dbReference type="SMART" id="SM00418">
    <property type="entry name" value="HTH_ARSR"/>
    <property type="match status" value="1"/>
</dbReference>
<gene>
    <name evidence="6" type="ORF">ACFQNJ_16785</name>
</gene>
<keyword evidence="3" id="KW-0804">Transcription</keyword>
<evidence type="ECO:0000259" key="5">
    <source>
        <dbReference type="PROSITE" id="PS50987"/>
    </source>
</evidence>
<organism evidence="6 7">
    <name type="scientific">Hydrogenophaga bisanensis</name>
    <dbReference type="NCBI Taxonomy" id="439611"/>
    <lineage>
        <taxon>Bacteria</taxon>
        <taxon>Pseudomonadati</taxon>
        <taxon>Pseudomonadota</taxon>
        <taxon>Betaproteobacteria</taxon>
        <taxon>Burkholderiales</taxon>
        <taxon>Comamonadaceae</taxon>
        <taxon>Hydrogenophaga</taxon>
    </lineage>
</organism>
<dbReference type="SUPFAM" id="SSF46785">
    <property type="entry name" value="Winged helix' DNA-binding domain"/>
    <property type="match status" value="1"/>
</dbReference>
<sequence>MNEPQSVYDSLARYFSVLGEPARLRILHALCRQERCVSEILRVTGLAQANVSRHLGLMYQAGLVSRRREGTQVFYRVSSPVYLDLCRTVLSQVSTPADHDFGDPSVPTANDPFIGHHKEETSV</sequence>
<feature type="region of interest" description="Disordered" evidence="4">
    <location>
        <begin position="97"/>
        <end position="123"/>
    </location>
</feature>
<evidence type="ECO:0000256" key="2">
    <source>
        <dbReference type="ARBA" id="ARBA00023125"/>
    </source>
</evidence>
<keyword evidence="2" id="KW-0238">DNA-binding</keyword>
<evidence type="ECO:0000256" key="1">
    <source>
        <dbReference type="ARBA" id="ARBA00023015"/>
    </source>
</evidence>
<evidence type="ECO:0000313" key="7">
    <source>
        <dbReference type="Proteomes" id="UP001596495"/>
    </source>
</evidence>
<dbReference type="PANTHER" id="PTHR43132:SF9">
    <property type="entry name" value="ARSR FAMILY TRANSCRIPTIONAL REGULATORY PROTEIN"/>
    <property type="match status" value="1"/>
</dbReference>
<reference evidence="7" key="1">
    <citation type="journal article" date="2019" name="Int. J. Syst. Evol. Microbiol.">
        <title>The Global Catalogue of Microorganisms (GCM) 10K type strain sequencing project: providing services to taxonomists for standard genome sequencing and annotation.</title>
        <authorList>
            <consortium name="The Broad Institute Genomics Platform"/>
            <consortium name="The Broad Institute Genome Sequencing Center for Infectious Disease"/>
            <person name="Wu L."/>
            <person name="Ma J."/>
        </authorList>
    </citation>
    <scope>NUCLEOTIDE SEQUENCE [LARGE SCALE GENOMIC DNA]</scope>
    <source>
        <strain evidence="7">CCUG 54518</strain>
    </source>
</reference>
<dbReference type="InterPro" id="IPR051011">
    <property type="entry name" value="Metal_resp_trans_reg"/>
</dbReference>
<dbReference type="EMBL" id="JBHTBX010000014">
    <property type="protein sequence ID" value="MFC7436165.1"/>
    <property type="molecule type" value="Genomic_DNA"/>
</dbReference>
<dbReference type="InterPro" id="IPR001845">
    <property type="entry name" value="HTH_ArsR_DNA-bd_dom"/>
</dbReference>
<dbReference type="PRINTS" id="PR00778">
    <property type="entry name" value="HTHARSR"/>
</dbReference>
<dbReference type="InterPro" id="IPR011991">
    <property type="entry name" value="ArsR-like_HTH"/>
</dbReference>
<accession>A0ABW2RDM3</accession>
<evidence type="ECO:0000256" key="3">
    <source>
        <dbReference type="ARBA" id="ARBA00023163"/>
    </source>
</evidence>
<feature type="compositionally biased region" description="Basic and acidic residues" evidence="4">
    <location>
        <begin position="114"/>
        <end position="123"/>
    </location>
</feature>
<keyword evidence="1" id="KW-0805">Transcription regulation</keyword>
<dbReference type="CDD" id="cd00090">
    <property type="entry name" value="HTH_ARSR"/>
    <property type="match status" value="1"/>
</dbReference>
<dbReference type="Gene3D" id="1.10.10.10">
    <property type="entry name" value="Winged helix-like DNA-binding domain superfamily/Winged helix DNA-binding domain"/>
    <property type="match status" value="1"/>
</dbReference>
<dbReference type="Pfam" id="PF01022">
    <property type="entry name" value="HTH_5"/>
    <property type="match status" value="1"/>
</dbReference>
<name>A0ABW2RDM3_9BURK</name>
<proteinExistence type="predicted"/>
<keyword evidence="7" id="KW-1185">Reference proteome</keyword>
<dbReference type="RefSeq" id="WP_374641002.1">
    <property type="nucleotide sequence ID" value="NZ_JBHTBX010000014.1"/>
</dbReference>
<protein>
    <submittedName>
        <fullName evidence="6">ArsR/SmtB family transcription factor</fullName>
    </submittedName>
</protein>